<dbReference type="GO" id="GO:0004177">
    <property type="term" value="F:aminopeptidase activity"/>
    <property type="evidence" value="ECO:0007669"/>
    <property type="project" value="UniProtKB-KW"/>
</dbReference>
<sequence>MLSHTGTYAGTCSVTPTADRAAKHDRLVRILDEHGADSMTLSRPENLSWYFDGARTAVPLGGAPVFSAVIHRDGAAVVTALENEAERLATEEIGGAEVRAVPWFTDLTTIAPESLRDTDAVAALRQARAALLPVERERYRVLGRDAAAAMTHVLQQCHPRMPEYEVAAELAHAVLSTGAEPSVILIAGAARCGIQHPLPTSAAIGDRVMVVLTAKRFGLHMSLTRWARFTGAETAAEIAIREVEADVFAATRPGRELREVLDDIATAYATHGLGTADRPAWREHHQGGPTGYLGRDPKADPTTTTLVAAGGAFAWNPWTPHAKVEDTVIVDADGVDILSVDPVWPTVDVRGLRRPAALDLS</sequence>
<proteinExistence type="predicted"/>
<dbReference type="Pfam" id="PF00557">
    <property type="entry name" value="Peptidase_M24"/>
    <property type="match status" value="1"/>
</dbReference>
<feature type="region of interest" description="Disordered" evidence="1">
    <location>
        <begin position="275"/>
        <end position="299"/>
    </location>
</feature>
<accession>A0ABU0PBN4</accession>
<dbReference type="Proteomes" id="UP001239085">
    <property type="component" value="Unassembled WGS sequence"/>
</dbReference>
<keyword evidence="4" id="KW-1185">Reference proteome</keyword>
<dbReference type="CDD" id="cd01066">
    <property type="entry name" value="APP_MetAP"/>
    <property type="match status" value="1"/>
</dbReference>
<name>A0ABU0PBN4_9MICO</name>
<evidence type="ECO:0000256" key="1">
    <source>
        <dbReference type="SAM" id="MobiDB-lite"/>
    </source>
</evidence>
<dbReference type="RefSeq" id="WP_307362865.1">
    <property type="nucleotide sequence ID" value="NZ_JAUSXK010000001.1"/>
</dbReference>
<keyword evidence="3" id="KW-0031">Aminopeptidase</keyword>
<evidence type="ECO:0000259" key="2">
    <source>
        <dbReference type="Pfam" id="PF00557"/>
    </source>
</evidence>
<evidence type="ECO:0000313" key="3">
    <source>
        <dbReference type="EMBL" id="MDQ0644763.1"/>
    </source>
</evidence>
<dbReference type="InterPro" id="IPR036005">
    <property type="entry name" value="Creatinase/aminopeptidase-like"/>
</dbReference>
<organism evidence="3 4">
    <name type="scientific">Microbacterium murale</name>
    <dbReference type="NCBI Taxonomy" id="1081040"/>
    <lineage>
        <taxon>Bacteria</taxon>
        <taxon>Bacillati</taxon>
        <taxon>Actinomycetota</taxon>
        <taxon>Actinomycetes</taxon>
        <taxon>Micrococcales</taxon>
        <taxon>Microbacteriaceae</taxon>
        <taxon>Microbacterium</taxon>
    </lineage>
</organism>
<dbReference type="InterPro" id="IPR050659">
    <property type="entry name" value="Peptidase_M24B"/>
</dbReference>
<keyword evidence="3" id="KW-0378">Hydrolase</keyword>
<dbReference type="SUPFAM" id="SSF55920">
    <property type="entry name" value="Creatinase/aminopeptidase"/>
    <property type="match status" value="1"/>
</dbReference>
<gene>
    <name evidence="3" type="ORF">QFZ46_002923</name>
</gene>
<feature type="domain" description="Peptidase M24" evidence="2">
    <location>
        <begin position="139"/>
        <end position="330"/>
    </location>
</feature>
<dbReference type="PANTHER" id="PTHR46112">
    <property type="entry name" value="AMINOPEPTIDASE"/>
    <property type="match status" value="1"/>
</dbReference>
<evidence type="ECO:0000313" key="4">
    <source>
        <dbReference type="Proteomes" id="UP001239085"/>
    </source>
</evidence>
<keyword evidence="3" id="KW-0645">Protease</keyword>
<comment type="caution">
    <text evidence="3">The sequence shown here is derived from an EMBL/GenBank/DDBJ whole genome shotgun (WGS) entry which is preliminary data.</text>
</comment>
<dbReference type="PANTHER" id="PTHR46112:SF2">
    <property type="entry name" value="XAA-PRO AMINOPEPTIDASE P-RELATED"/>
    <property type="match status" value="1"/>
</dbReference>
<protein>
    <submittedName>
        <fullName evidence="3">Xaa-Pro aminopeptidase</fullName>
    </submittedName>
</protein>
<reference evidence="3 4" key="1">
    <citation type="submission" date="2023-07" db="EMBL/GenBank/DDBJ databases">
        <title>Comparative genomics of wheat-associated soil bacteria to identify genetic determinants of phenazine resistance.</title>
        <authorList>
            <person name="Mouncey N."/>
        </authorList>
    </citation>
    <scope>NUCLEOTIDE SEQUENCE [LARGE SCALE GENOMIC DNA]</scope>
    <source>
        <strain evidence="3 4">W2I7</strain>
    </source>
</reference>
<dbReference type="InterPro" id="IPR000994">
    <property type="entry name" value="Pept_M24"/>
</dbReference>
<dbReference type="Gene3D" id="3.90.230.10">
    <property type="entry name" value="Creatinase/methionine aminopeptidase superfamily"/>
    <property type="match status" value="1"/>
</dbReference>
<dbReference type="EMBL" id="JAUSXK010000001">
    <property type="protein sequence ID" value="MDQ0644763.1"/>
    <property type="molecule type" value="Genomic_DNA"/>
</dbReference>